<dbReference type="GO" id="GO:0004180">
    <property type="term" value="F:carboxypeptidase activity"/>
    <property type="evidence" value="ECO:0007669"/>
    <property type="project" value="UniProtKB-KW"/>
</dbReference>
<name>A0A1G7G970_9BACT</name>
<dbReference type="InterPro" id="IPR039426">
    <property type="entry name" value="TonB-dep_rcpt-like"/>
</dbReference>
<gene>
    <name evidence="9" type="ORF">SAMN05444167_0611</name>
</gene>
<dbReference type="Pfam" id="PF13620">
    <property type="entry name" value="CarboxypepD_reg"/>
    <property type="match status" value="1"/>
</dbReference>
<feature type="chain" id="PRO_5009241120" evidence="7">
    <location>
        <begin position="34"/>
        <end position="1149"/>
    </location>
</feature>
<feature type="domain" description="TonB-dependent transporter Oar-like beta-barrel" evidence="8">
    <location>
        <begin position="250"/>
        <end position="1142"/>
    </location>
</feature>
<evidence type="ECO:0000259" key="8">
    <source>
        <dbReference type="Pfam" id="PF25183"/>
    </source>
</evidence>
<dbReference type="SUPFAM" id="SSF56935">
    <property type="entry name" value="Porins"/>
    <property type="match status" value="1"/>
</dbReference>
<sequence>MFISSQRFAPRILLAVAAVLAAPAAMMAQTATATITGTVTDATGAVVPGAQVTVVAHGTGLTYQANSSSDGSYTVPLLPVGSYDITIAATGFSGFKQTGIVLDVGQRFRADASLKTGGSSETITVTSTTAPLQTDESSVGNVIEGRAIQELPLNGRQPFTLALLVPGVQTTSRASNGFADASNQGFSRLRINGGSTLGNQFLLDGAMDTIPTINEVSVVPMVDSIAEFRVITNTPAAEFGMSSGGYVNLATKTGTNDIHLTAYEFVRNDILNSVNRFATKDPITGRLKPILRYNQFGGTVGGPVRIPWLYNGHDRTFFFFGYEQWHQRSASLQRSTVPTALQRSGDFSQTYATATSTTPIPIYDPSTTIANPTGNGFIRTRFAGNKITTFDPVALAVLKYYPQPNIAPVDTKTNANNFYSEATGGIDQDVIAVRGDHRISDADSIFARYAGNLNSTHTVGYGLGDSDPLARNDTRKNYNFAVGETHTFAPTVLNEFRASFVRQKLTFLAPSYNKNYPQALGFPSIIPQTLFPSVAVSGMIAVGPTTGTFTAGNRIGTVIQFADSVSWIRGRHSFKFGVEDHITRYNQLGQIYPSGNFSFTGSYTNNPQSPAGTGVAFADFLLGQVAGGQLTINPAFATKSWAGGIFAQDDFKVTPKLTFNVGIRYDISGPPVERHGWFSTFNPYLINSQTSMPGVMQYAGVNGSRLFVRYDANNIAPRFGFAYSADDKTVIRGGIAVIYNPVESADIHQVTNTGLGFSSQTTFSGNGPYSAFQLSKGPSALIAPAGAAGGPTAYRGQSVFWQNPFAPTPYSLQWNFAVQRQLPGGWTVSAAYVGNKGTHLLGGNYNVNTLNPVYYAQYGTKLQNQVPNPFYGKITTGTLSGTTISQSQALLPLPDYLSITTLARHGAMSIYHALQATAEHRYSHGLTLLLAYSKSKLINDSTSSDSGESTDGTFRDPIYRPYLERSLDPNDTSQNLSATGVWELPIGTPSHRALNVLTGGWQIQGILQWQTGTPLTVTGSNNFTGTPFPNLVGNPTLSRSQRSISKWFNTAAFANPAAYTIGNAPRTLPATRGPAFTNVNASLIKNIRMEKWKLELRAEAFNLFNHPNLNNPNTSFTPDSTGVNTNALFGTITSAMDPRVFQIGVHLSR</sequence>
<proteinExistence type="predicted"/>
<keyword evidence="9" id="KW-0121">Carboxypeptidase</keyword>
<keyword evidence="2" id="KW-0813">Transport</keyword>
<dbReference type="OrthoDB" id="98062at2"/>
<dbReference type="SUPFAM" id="SSF49452">
    <property type="entry name" value="Starch-binding domain-like"/>
    <property type="match status" value="1"/>
</dbReference>
<keyword evidence="7" id="KW-0732">Signal</keyword>
<dbReference type="PANTHER" id="PTHR30069:SF46">
    <property type="entry name" value="OAR PROTEIN"/>
    <property type="match status" value="1"/>
</dbReference>
<dbReference type="EMBL" id="LT629690">
    <property type="protein sequence ID" value="SDE84672.1"/>
    <property type="molecule type" value="Genomic_DNA"/>
</dbReference>
<evidence type="ECO:0000256" key="6">
    <source>
        <dbReference type="ARBA" id="ARBA00023237"/>
    </source>
</evidence>
<keyword evidence="5" id="KW-0472">Membrane</keyword>
<keyword evidence="6" id="KW-0998">Cell outer membrane</keyword>
<keyword evidence="9" id="KW-0378">Hydrolase</keyword>
<dbReference type="GO" id="GO:0015344">
    <property type="term" value="F:siderophore uptake transmembrane transporter activity"/>
    <property type="evidence" value="ECO:0007669"/>
    <property type="project" value="TreeGrafter"/>
</dbReference>
<dbReference type="GO" id="GO:0030246">
    <property type="term" value="F:carbohydrate binding"/>
    <property type="evidence" value="ECO:0007669"/>
    <property type="project" value="InterPro"/>
</dbReference>
<dbReference type="Gene3D" id="2.60.40.1120">
    <property type="entry name" value="Carboxypeptidase-like, regulatory domain"/>
    <property type="match status" value="1"/>
</dbReference>
<dbReference type="GO" id="GO:0009279">
    <property type="term" value="C:cell outer membrane"/>
    <property type="evidence" value="ECO:0007669"/>
    <property type="project" value="UniProtKB-SubCell"/>
</dbReference>
<keyword evidence="10" id="KW-1185">Reference proteome</keyword>
<evidence type="ECO:0000256" key="5">
    <source>
        <dbReference type="ARBA" id="ARBA00023136"/>
    </source>
</evidence>
<evidence type="ECO:0000256" key="2">
    <source>
        <dbReference type="ARBA" id="ARBA00022448"/>
    </source>
</evidence>
<evidence type="ECO:0000313" key="9">
    <source>
        <dbReference type="EMBL" id="SDE84672.1"/>
    </source>
</evidence>
<dbReference type="InterPro" id="IPR036942">
    <property type="entry name" value="Beta-barrel_TonB_sf"/>
</dbReference>
<evidence type="ECO:0000256" key="3">
    <source>
        <dbReference type="ARBA" id="ARBA00022452"/>
    </source>
</evidence>
<evidence type="ECO:0000256" key="1">
    <source>
        <dbReference type="ARBA" id="ARBA00004571"/>
    </source>
</evidence>
<accession>A0A1G7G970</accession>
<reference evidence="9 10" key="1">
    <citation type="submission" date="2016-10" db="EMBL/GenBank/DDBJ databases">
        <authorList>
            <person name="de Groot N.N."/>
        </authorList>
    </citation>
    <scope>NUCLEOTIDE SEQUENCE [LARGE SCALE GENOMIC DNA]</scope>
    <source>
        <strain evidence="9 10">GAS232</strain>
    </source>
</reference>
<feature type="signal peptide" evidence="7">
    <location>
        <begin position="1"/>
        <end position="33"/>
    </location>
</feature>
<organism evidence="9 10">
    <name type="scientific">Terriglobus roseus</name>
    <dbReference type="NCBI Taxonomy" id="392734"/>
    <lineage>
        <taxon>Bacteria</taxon>
        <taxon>Pseudomonadati</taxon>
        <taxon>Acidobacteriota</taxon>
        <taxon>Terriglobia</taxon>
        <taxon>Terriglobales</taxon>
        <taxon>Acidobacteriaceae</taxon>
        <taxon>Terriglobus</taxon>
    </lineage>
</organism>
<comment type="subcellular location">
    <subcellularLocation>
        <location evidence="1">Cell outer membrane</location>
        <topology evidence="1">Multi-pass membrane protein</topology>
    </subcellularLocation>
</comment>
<evidence type="ECO:0000256" key="4">
    <source>
        <dbReference type="ARBA" id="ARBA00022692"/>
    </source>
</evidence>
<evidence type="ECO:0000313" key="10">
    <source>
        <dbReference type="Proteomes" id="UP000182427"/>
    </source>
</evidence>
<keyword evidence="9" id="KW-0645">Protease</keyword>
<evidence type="ECO:0000256" key="7">
    <source>
        <dbReference type="SAM" id="SignalP"/>
    </source>
</evidence>
<dbReference type="PANTHER" id="PTHR30069">
    <property type="entry name" value="TONB-DEPENDENT OUTER MEMBRANE RECEPTOR"/>
    <property type="match status" value="1"/>
</dbReference>
<keyword evidence="4" id="KW-0812">Transmembrane</keyword>
<dbReference type="Pfam" id="PF25183">
    <property type="entry name" value="OMP_b-brl_4"/>
    <property type="match status" value="1"/>
</dbReference>
<dbReference type="RefSeq" id="WP_083343851.1">
    <property type="nucleotide sequence ID" value="NZ_LT629690.1"/>
</dbReference>
<dbReference type="Gene3D" id="2.40.170.20">
    <property type="entry name" value="TonB-dependent receptor, beta-barrel domain"/>
    <property type="match status" value="1"/>
</dbReference>
<dbReference type="Proteomes" id="UP000182427">
    <property type="component" value="Chromosome I"/>
</dbReference>
<dbReference type="InterPro" id="IPR057601">
    <property type="entry name" value="Oar-like_b-barrel"/>
</dbReference>
<protein>
    <submittedName>
        <fullName evidence="9">Carboxypeptidase regulatory-like domain-containing protein</fullName>
    </submittedName>
</protein>
<dbReference type="AlphaFoldDB" id="A0A1G7G970"/>
<keyword evidence="3" id="KW-1134">Transmembrane beta strand</keyword>
<dbReference type="GO" id="GO:0044718">
    <property type="term" value="P:siderophore transmembrane transport"/>
    <property type="evidence" value="ECO:0007669"/>
    <property type="project" value="TreeGrafter"/>
</dbReference>
<dbReference type="InterPro" id="IPR013784">
    <property type="entry name" value="Carb-bd-like_fold"/>
</dbReference>